<keyword evidence="8" id="KW-1185">Reference proteome</keyword>
<dbReference type="STRING" id="139825.A0A401H672"/>
<dbReference type="PANTHER" id="PTHR12714">
    <property type="entry name" value="PROTEIN-S ISOPRENYLCYSTEINE O-METHYLTRANSFERASE"/>
    <property type="match status" value="1"/>
</dbReference>
<gene>
    <name evidence="7" type="ORF">SCP_1702280</name>
</gene>
<evidence type="ECO:0000256" key="1">
    <source>
        <dbReference type="ARBA" id="ARBA00004141"/>
    </source>
</evidence>
<dbReference type="InParanoid" id="A0A401H672"/>
<evidence type="ECO:0000256" key="2">
    <source>
        <dbReference type="ARBA" id="ARBA00022692"/>
    </source>
</evidence>
<keyword evidence="5" id="KW-0256">Endoplasmic reticulum</keyword>
<evidence type="ECO:0000313" key="8">
    <source>
        <dbReference type="Proteomes" id="UP000287166"/>
    </source>
</evidence>
<dbReference type="Pfam" id="PF04140">
    <property type="entry name" value="ICMT"/>
    <property type="match status" value="1"/>
</dbReference>
<sequence length="183" mass="20295">MVIIIKVALLLLAALFHNIDLMPPQPPLGVGGKVYKGQLFERAVLLWVYGTWAMITALAFSNSGVLFALHYAYPYSSHILSNLCPARSPSLDTIGTLTPPFLFGFSLMILATLLRVWCFVTLGPLFTYEVTIKHGHRLITSGPYSYVRHPSYSAVFLMLLGAVATFCSHGNYITEWWDHGISS</sequence>
<comment type="similarity">
    <text evidence="5">Belongs to the class VI-like SAM-binding methyltransferase superfamily. Isoprenylcysteine carboxyl methyltransferase family.</text>
</comment>
<protein>
    <recommendedName>
        <fullName evidence="5">Protein-S-isoprenylcysteine O-methyltransferase</fullName>
        <ecNumber evidence="5">2.1.1.100</ecNumber>
    </recommendedName>
</protein>
<dbReference type="GO" id="GO:0004671">
    <property type="term" value="F:protein C-terminal S-isoprenylcysteine carboxyl O-methyltransferase activity"/>
    <property type="evidence" value="ECO:0007669"/>
    <property type="project" value="UniProtKB-EC"/>
</dbReference>
<dbReference type="Gene3D" id="1.20.120.1630">
    <property type="match status" value="1"/>
</dbReference>
<dbReference type="PANTHER" id="PTHR12714:SF9">
    <property type="entry name" value="PROTEIN-S-ISOPRENYLCYSTEINE O-METHYLTRANSFERASE"/>
    <property type="match status" value="1"/>
</dbReference>
<evidence type="ECO:0000256" key="3">
    <source>
        <dbReference type="ARBA" id="ARBA00022989"/>
    </source>
</evidence>
<proteinExistence type="inferred from homology"/>
<evidence type="ECO:0000256" key="6">
    <source>
        <dbReference type="SAM" id="SignalP"/>
    </source>
</evidence>
<dbReference type="GO" id="GO:0032259">
    <property type="term" value="P:methylation"/>
    <property type="evidence" value="ECO:0007669"/>
    <property type="project" value="UniProtKB-KW"/>
</dbReference>
<keyword evidence="4 5" id="KW-0472">Membrane</keyword>
<evidence type="ECO:0000256" key="4">
    <source>
        <dbReference type="ARBA" id="ARBA00023136"/>
    </source>
</evidence>
<keyword evidence="3 5" id="KW-1133">Transmembrane helix</keyword>
<keyword evidence="2 5" id="KW-0812">Transmembrane</keyword>
<comment type="caution">
    <text evidence="7">The sequence shown here is derived from an EMBL/GenBank/DDBJ whole genome shotgun (WGS) entry which is preliminary data.</text>
</comment>
<feature type="transmembrane region" description="Helical" evidence="5">
    <location>
        <begin position="45"/>
        <end position="73"/>
    </location>
</feature>
<comment type="subcellular location">
    <subcellularLocation>
        <location evidence="5">Endoplasmic reticulum membrane</location>
        <topology evidence="5">Multi-pass membrane protein</topology>
    </subcellularLocation>
    <subcellularLocation>
        <location evidence="1">Membrane</location>
        <topology evidence="1">Multi-pass membrane protein</topology>
    </subcellularLocation>
</comment>
<reference evidence="7 8" key="1">
    <citation type="journal article" date="2018" name="Sci. Rep.">
        <title>Genome sequence of the cauliflower mushroom Sparassis crispa (Hanabiratake) and its association with beneficial usage.</title>
        <authorList>
            <person name="Kiyama R."/>
            <person name="Furutani Y."/>
            <person name="Kawaguchi K."/>
            <person name="Nakanishi T."/>
        </authorList>
    </citation>
    <scope>NUCLEOTIDE SEQUENCE [LARGE SCALE GENOMIC DNA]</scope>
</reference>
<dbReference type="GO" id="GO:0005789">
    <property type="term" value="C:endoplasmic reticulum membrane"/>
    <property type="evidence" value="ECO:0007669"/>
    <property type="project" value="UniProtKB-SubCell"/>
</dbReference>
<evidence type="ECO:0000256" key="5">
    <source>
        <dbReference type="RuleBase" id="RU362022"/>
    </source>
</evidence>
<dbReference type="OrthoDB" id="422086at2759"/>
<feature type="chain" id="PRO_5019113226" description="Protein-S-isoprenylcysteine O-methyltransferase" evidence="6">
    <location>
        <begin position="22"/>
        <end position="183"/>
    </location>
</feature>
<dbReference type="EC" id="2.1.1.100" evidence="5"/>
<keyword evidence="6" id="KW-0732">Signal</keyword>
<dbReference type="EMBL" id="BFAD01000017">
    <property type="protein sequence ID" value="GBE89902.1"/>
    <property type="molecule type" value="Genomic_DNA"/>
</dbReference>
<keyword evidence="5" id="KW-0949">S-adenosyl-L-methionine</keyword>
<dbReference type="RefSeq" id="XP_027620815.1">
    <property type="nucleotide sequence ID" value="XM_027765014.1"/>
</dbReference>
<keyword evidence="5" id="KW-0808">Transferase</keyword>
<name>A0A401H672_9APHY</name>
<feature type="transmembrane region" description="Helical" evidence="5">
    <location>
        <begin position="152"/>
        <end position="173"/>
    </location>
</feature>
<dbReference type="Proteomes" id="UP000287166">
    <property type="component" value="Unassembled WGS sequence"/>
</dbReference>
<dbReference type="InterPro" id="IPR007269">
    <property type="entry name" value="ICMT_MeTrfase"/>
</dbReference>
<keyword evidence="5" id="KW-0489">Methyltransferase</keyword>
<organism evidence="7 8">
    <name type="scientific">Sparassis crispa</name>
    <dbReference type="NCBI Taxonomy" id="139825"/>
    <lineage>
        <taxon>Eukaryota</taxon>
        <taxon>Fungi</taxon>
        <taxon>Dikarya</taxon>
        <taxon>Basidiomycota</taxon>
        <taxon>Agaricomycotina</taxon>
        <taxon>Agaricomycetes</taxon>
        <taxon>Polyporales</taxon>
        <taxon>Sparassidaceae</taxon>
        <taxon>Sparassis</taxon>
    </lineage>
</organism>
<comment type="catalytic activity">
    <reaction evidence="5">
        <text>[protein]-C-terminal S-[(2E,6E)-farnesyl]-L-cysteine + S-adenosyl-L-methionine = [protein]-C-terminal S-[(2E,6E)-farnesyl]-L-cysteine methyl ester + S-adenosyl-L-homocysteine</text>
        <dbReference type="Rhea" id="RHEA:21672"/>
        <dbReference type="Rhea" id="RHEA-COMP:12125"/>
        <dbReference type="Rhea" id="RHEA-COMP:12126"/>
        <dbReference type="ChEBI" id="CHEBI:57856"/>
        <dbReference type="ChEBI" id="CHEBI:59789"/>
        <dbReference type="ChEBI" id="CHEBI:90510"/>
        <dbReference type="ChEBI" id="CHEBI:90511"/>
        <dbReference type="EC" id="2.1.1.100"/>
    </reaction>
</comment>
<dbReference type="GeneID" id="38786819"/>
<dbReference type="AlphaFoldDB" id="A0A401H672"/>
<comment type="caution">
    <text evidence="5">Lacks conserved residue(s) required for the propagation of feature annotation.</text>
</comment>
<feature type="signal peptide" evidence="6">
    <location>
        <begin position="1"/>
        <end position="21"/>
    </location>
</feature>
<evidence type="ECO:0000313" key="7">
    <source>
        <dbReference type="EMBL" id="GBE89902.1"/>
    </source>
</evidence>
<accession>A0A401H672</accession>